<proteinExistence type="predicted"/>
<accession>A0A2H0X8X9</accession>
<organism evidence="1 2">
    <name type="scientific">candidate division WWE3 bacterium CG08_land_8_20_14_0_20_43_13</name>
    <dbReference type="NCBI Taxonomy" id="1975087"/>
    <lineage>
        <taxon>Bacteria</taxon>
        <taxon>Katanobacteria</taxon>
    </lineage>
</organism>
<gene>
    <name evidence="1" type="ORF">COT52_03100</name>
</gene>
<evidence type="ECO:0000313" key="2">
    <source>
        <dbReference type="Proteomes" id="UP000231414"/>
    </source>
</evidence>
<comment type="caution">
    <text evidence="1">The sequence shown here is derived from an EMBL/GenBank/DDBJ whole genome shotgun (WGS) entry which is preliminary data.</text>
</comment>
<protein>
    <submittedName>
        <fullName evidence="1">Uncharacterized protein</fullName>
    </submittedName>
</protein>
<dbReference type="Proteomes" id="UP000231414">
    <property type="component" value="Unassembled WGS sequence"/>
</dbReference>
<dbReference type="EMBL" id="PEYW01000046">
    <property type="protein sequence ID" value="PIS20558.1"/>
    <property type="molecule type" value="Genomic_DNA"/>
</dbReference>
<sequence>MGGVAKWHRALARLRQACAWGSINLKWRIRWTQLGKCSKLSERAIRKHFPGKIKSVFNIIERVDEIK</sequence>
<evidence type="ECO:0000313" key="1">
    <source>
        <dbReference type="EMBL" id="PIS20558.1"/>
    </source>
</evidence>
<dbReference type="AlphaFoldDB" id="A0A2H0X8X9"/>
<reference evidence="2" key="1">
    <citation type="submission" date="2017-09" db="EMBL/GenBank/DDBJ databases">
        <title>Depth-based differentiation of microbial function through sediment-hosted aquifers and enrichment of novel symbionts in the deep terrestrial subsurface.</title>
        <authorList>
            <person name="Probst A.J."/>
            <person name="Ladd B."/>
            <person name="Jarett J.K."/>
            <person name="Geller-Mcgrath D.E."/>
            <person name="Sieber C.M.K."/>
            <person name="Emerson J.B."/>
            <person name="Anantharaman K."/>
            <person name="Thomas B.C."/>
            <person name="Malmstrom R."/>
            <person name="Stieglmeier M."/>
            <person name="Klingl A."/>
            <person name="Woyke T."/>
            <person name="Ryan C.M."/>
            <person name="Banfield J.F."/>
        </authorList>
    </citation>
    <scope>NUCLEOTIDE SEQUENCE [LARGE SCALE GENOMIC DNA]</scope>
</reference>
<name>A0A2H0X8X9_UNCKA</name>